<dbReference type="InterPro" id="IPR046335">
    <property type="entry name" value="LacI/GalR-like_sensor"/>
</dbReference>
<proteinExistence type="predicted"/>
<dbReference type="EMBL" id="CP053069">
    <property type="protein sequence ID" value="QJR11186.1"/>
    <property type="molecule type" value="Genomic_DNA"/>
</dbReference>
<dbReference type="PANTHER" id="PTHR30146:SF153">
    <property type="entry name" value="LACTOSE OPERON REPRESSOR"/>
    <property type="match status" value="1"/>
</dbReference>
<evidence type="ECO:0000259" key="4">
    <source>
        <dbReference type="PROSITE" id="PS50932"/>
    </source>
</evidence>
<dbReference type="CDD" id="cd01392">
    <property type="entry name" value="HTH_LacI"/>
    <property type="match status" value="1"/>
</dbReference>
<name>A0A6M4GVI3_9PROT</name>
<dbReference type="CDD" id="cd01545">
    <property type="entry name" value="PBP1_SalR"/>
    <property type="match status" value="1"/>
</dbReference>
<reference evidence="5 6" key="1">
    <citation type="submission" date="2020-04" db="EMBL/GenBank/DDBJ databases">
        <title>Usitatibacter rugosus gen. nov., sp. nov. and Usitatibacter palustris sp. nov., novel members of Usitatibacteraceae fam. nov. within the order Nitrosomonadales isolated from soil.</title>
        <authorList>
            <person name="Huber K.J."/>
            <person name="Neumann-Schaal M."/>
            <person name="Geppert A."/>
            <person name="Luckner M."/>
            <person name="Wanner G."/>
            <person name="Overmann J."/>
        </authorList>
    </citation>
    <scope>NUCLEOTIDE SEQUENCE [LARGE SCALE GENOMIC DNA]</scope>
    <source>
        <strain evidence="5 6">0125_3</strain>
    </source>
</reference>
<dbReference type="PANTHER" id="PTHR30146">
    <property type="entry name" value="LACI-RELATED TRANSCRIPTIONAL REPRESSOR"/>
    <property type="match status" value="1"/>
</dbReference>
<keyword evidence="6" id="KW-1185">Reference proteome</keyword>
<accession>A0A6M4GVI3</accession>
<dbReference type="Pfam" id="PF13377">
    <property type="entry name" value="Peripla_BP_3"/>
    <property type="match status" value="1"/>
</dbReference>
<dbReference type="GO" id="GO:0003700">
    <property type="term" value="F:DNA-binding transcription factor activity"/>
    <property type="evidence" value="ECO:0007669"/>
    <property type="project" value="TreeGrafter"/>
</dbReference>
<keyword evidence="3" id="KW-0804">Transcription</keyword>
<protein>
    <submittedName>
        <fullName evidence="5">Catabolite control protein A</fullName>
    </submittedName>
</protein>
<organism evidence="5 6">
    <name type="scientific">Usitatibacter rugosus</name>
    <dbReference type="NCBI Taxonomy" id="2732067"/>
    <lineage>
        <taxon>Bacteria</taxon>
        <taxon>Pseudomonadati</taxon>
        <taxon>Pseudomonadota</taxon>
        <taxon>Betaproteobacteria</taxon>
        <taxon>Nitrosomonadales</taxon>
        <taxon>Usitatibacteraceae</taxon>
        <taxon>Usitatibacter</taxon>
    </lineage>
</organism>
<dbReference type="Gene3D" id="1.10.260.40">
    <property type="entry name" value="lambda repressor-like DNA-binding domains"/>
    <property type="match status" value="1"/>
</dbReference>
<feature type="domain" description="HTH lacI-type" evidence="4">
    <location>
        <begin position="1"/>
        <end position="41"/>
    </location>
</feature>
<dbReference type="InterPro" id="IPR000843">
    <property type="entry name" value="HTH_LacI"/>
</dbReference>
<dbReference type="AlphaFoldDB" id="A0A6M4GVI3"/>
<dbReference type="GO" id="GO:0000976">
    <property type="term" value="F:transcription cis-regulatory region binding"/>
    <property type="evidence" value="ECO:0007669"/>
    <property type="project" value="TreeGrafter"/>
</dbReference>
<dbReference type="KEGG" id="uru:DSM104443_02259"/>
<evidence type="ECO:0000313" key="5">
    <source>
        <dbReference type="EMBL" id="QJR11186.1"/>
    </source>
</evidence>
<keyword evidence="1" id="KW-0805">Transcription regulation</keyword>
<evidence type="ECO:0000256" key="2">
    <source>
        <dbReference type="ARBA" id="ARBA00023125"/>
    </source>
</evidence>
<evidence type="ECO:0000256" key="3">
    <source>
        <dbReference type="ARBA" id="ARBA00023163"/>
    </source>
</evidence>
<keyword evidence="2" id="KW-0238">DNA-binding</keyword>
<dbReference type="Proteomes" id="UP000501534">
    <property type="component" value="Chromosome"/>
</dbReference>
<dbReference type="SUPFAM" id="SSF47413">
    <property type="entry name" value="lambda repressor-like DNA-binding domains"/>
    <property type="match status" value="1"/>
</dbReference>
<dbReference type="Pfam" id="PF00356">
    <property type="entry name" value="LacI"/>
    <property type="match status" value="1"/>
</dbReference>
<sequence>MTVSRVVNGEQNVRESTRERVREAIASLNYVPNPAARRLAGSELIRIGVLYSNPSAGYLSEFLVGLLNKASLMHIQLVVEKCEAGDHEEAAARDLITNGIDGLILPPPLCDSAPLLSLVSDTATPSVAVASGAPDKRINAVSIDDYRAAYDMTRHLVSLGHLRIGFITGAPNQTASERRMAGFRAAMAEAGLGVPEELVAKGMFNYRSGLDAAEVLLNVDPRPSAIFASNDDMAAATVAIAHRLHLDVPGDLTVAGFDDAALATTIWPELTTVRQPITDMAATAVDILVRQIRARRAKEIIKPEQFVMDFALIRRQSDAAPRLRPPVRIVSQS</sequence>
<dbReference type="InterPro" id="IPR028082">
    <property type="entry name" value="Peripla_BP_I"/>
</dbReference>
<dbReference type="SMART" id="SM00354">
    <property type="entry name" value="HTH_LACI"/>
    <property type="match status" value="1"/>
</dbReference>
<gene>
    <name evidence="5" type="primary">ccpA_2</name>
    <name evidence="5" type="ORF">DSM104443_02259</name>
</gene>
<dbReference type="PROSITE" id="PS50932">
    <property type="entry name" value="HTH_LACI_2"/>
    <property type="match status" value="1"/>
</dbReference>
<evidence type="ECO:0000256" key="1">
    <source>
        <dbReference type="ARBA" id="ARBA00023015"/>
    </source>
</evidence>
<evidence type="ECO:0000313" key="6">
    <source>
        <dbReference type="Proteomes" id="UP000501534"/>
    </source>
</evidence>
<dbReference type="SUPFAM" id="SSF53822">
    <property type="entry name" value="Periplasmic binding protein-like I"/>
    <property type="match status" value="1"/>
</dbReference>
<dbReference type="Gene3D" id="3.40.50.2300">
    <property type="match status" value="2"/>
</dbReference>
<dbReference type="InterPro" id="IPR010982">
    <property type="entry name" value="Lambda_DNA-bd_dom_sf"/>
</dbReference>